<evidence type="ECO:0000256" key="1">
    <source>
        <dbReference type="SAM" id="MobiDB-lite"/>
    </source>
</evidence>
<protein>
    <recommendedName>
        <fullName evidence="4">ATPase</fullName>
    </recommendedName>
</protein>
<feature type="region of interest" description="Disordered" evidence="1">
    <location>
        <begin position="1"/>
        <end position="188"/>
    </location>
</feature>
<accession>A0ABP7D2T2</accession>
<evidence type="ECO:0000313" key="2">
    <source>
        <dbReference type="EMBL" id="GAA3698813.1"/>
    </source>
</evidence>
<evidence type="ECO:0008006" key="4">
    <source>
        <dbReference type="Google" id="ProtNLM"/>
    </source>
</evidence>
<feature type="compositionally biased region" description="Low complexity" evidence="1">
    <location>
        <begin position="76"/>
        <end position="92"/>
    </location>
</feature>
<sequence>MAEPNREFMTRAELRRARQQAEEERRRAEDAERQRHAQEVLAEESADEFDDVDESRAEDAEYAPEGDLDDTDAAEPETAATPIITAVPRAGRTGTGATGDAATRPDDFDDVVGPQRNEKQHVTHAPQDPAAQAPDLQDPAPQAAQARPASPPADEPSASAVAEPTVAQPAVAASTAARAGDRPGAADADDRQTFLRHDEDLGELPAQQGLRGFLNRLGFSLEPTGEELRDRARRARVGRRVGRPRTVSIVNGKGGANKTPTTVLLAAVFGRNSSQSVLAWDNNGTRGTLGWRTAKDAHEGHVMNLLHDADRLLGVSPTELSIDGYVHYQQTDRFSVLRTEPTLLAAEQSVSSKDFDTLHEVVSRYFQLTFVDSGNDESAERWLRMIDHTDQLVIASTTVEEHAEAGALLLAALTKRGGRYAELARNAVVVVSQQSPNINPGQLRRIRRGFEDLARDVVTVPYDPHLVKGKIRYDALKPATQRAWLEAAAAVSDGLVDAASEPAPQ</sequence>
<dbReference type="Proteomes" id="UP001501536">
    <property type="component" value="Unassembled WGS sequence"/>
</dbReference>
<dbReference type="Gene3D" id="3.40.50.300">
    <property type="entry name" value="P-loop containing nucleotide triphosphate hydrolases"/>
    <property type="match status" value="1"/>
</dbReference>
<dbReference type="PANTHER" id="PTHR43384:SF14">
    <property type="entry name" value="ESX-1 SECRETION-ASSOCIATED PROTEIN ESPI"/>
    <property type="match status" value="1"/>
</dbReference>
<name>A0ABP7D2T2_9MICC</name>
<comment type="caution">
    <text evidence="2">The sequence shown here is derived from an EMBL/GenBank/DDBJ whole genome shotgun (WGS) entry which is preliminary data.</text>
</comment>
<dbReference type="InterPro" id="IPR050625">
    <property type="entry name" value="ParA/MinD_ATPase"/>
</dbReference>
<gene>
    <name evidence="2" type="ORF">GCM10022377_09780</name>
</gene>
<feature type="compositionally biased region" description="Low complexity" evidence="1">
    <location>
        <begin position="125"/>
        <end position="148"/>
    </location>
</feature>
<proteinExistence type="predicted"/>
<feature type="compositionally biased region" description="Basic and acidic residues" evidence="1">
    <location>
        <begin position="1"/>
        <end position="38"/>
    </location>
</feature>
<dbReference type="InterPro" id="IPR027417">
    <property type="entry name" value="P-loop_NTPase"/>
</dbReference>
<dbReference type="EMBL" id="BAABCJ010000001">
    <property type="protein sequence ID" value="GAA3698813.1"/>
    <property type="molecule type" value="Genomic_DNA"/>
</dbReference>
<evidence type="ECO:0000313" key="3">
    <source>
        <dbReference type="Proteomes" id="UP001501536"/>
    </source>
</evidence>
<dbReference type="SUPFAM" id="SSF52540">
    <property type="entry name" value="P-loop containing nucleoside triphosphate hydrolases"/>
    <property type="match status" value="1"/>
</dbReference>
<feature type="compositionally biased region" description="Acidic residues" evidence="1">
    <location>
        <begin position="41"/>
        <end position="53"/>
    </location>
</feature>
<feature type="compositionally biased region" description="Acidic residues" evidence="1">
    <location>
        <begin position="60"/>
        <end position="75"/>
    </location>
</feature>
<dbReference type="PANTHER" id="PTHR43384">
    <property type="entry name" value="SEPTUM SITE-DETERMINING PROTEIN MIND HOMOLOG, CHLOROPLASTIC-RELATED"/>
    <property type="match status" value="1"/>
</dbReference>
<organism evidence="2 3">
    <name type="scientific">Zhihengliuella alba</name>
    <dbReference type="NCBI Taxonomy" id="547018"/>
    <lineage>
        <taxon>Bacteria</taxon>
        <taxon>Bacillati</taxon>
        <taxon>Actinomycetota</taxon>
        <taxon>Actinomycetes</taxon>
        <taxon>Micrococcales</taxon>
        <taxon>Micrococcaceae</taxon>
        <taxon>Zhihengliuella</taxon>
    </lineage>
</organism>
<reference evidence="3" key="1">
    <citation type="journal article" date="2019" name="Int. J. Syst. Evol. Microbiol.">
        <title>The Global Catalogue of Microorganisms (GCM) 10K type strain sequencing project: providing services to taxonomists for standard genome sequencing and annotation.</title>
        <authorList>
            <consortium name="The Broad Institute Genomics Platform"/>
            <consortium name="The Broad Institute Genome Sequencing Center for Infectious Disease"/>
            <person name="Wu L."/>
            <person name="Ma J."/>
        </authorList>
    </citation>
    <scope>NUCLEOTIDE SEQUENCE [LARGE SCALE GENOMIC DNA]</scope>
    <source>
        <strain evidence="3">JCM 16961</strain>
    </source>
</reference>
<keyword evidence="3" id="KW-1185">Reference proteome</keyword>
<feature type="compositionally biased region" description="Low complexity" evidence="1">
    <location>
        <begin position="155"/>
        <end position="186"/>
    </location>
</feature>